<feature type="compositionally biased region" description="Gly residues" evidence="7">
    <location>
        <begin position="341"/>
        <end position="350"/>
    </location>
</feature>
<dbReference type="GO" id="GO:0001664">
    <property type="term" value="F:G protein-coupled receptor binding"/>
    <property type="evidence" value="ECO:0007669"/>
    <property type="project" value="TreeGrafter"/>
</dbReference>
<dbReference type="AlphaFoldDB" id="A0A9Q0DMN2"/>
<dbReference type="InterPro" id="IPR011022">
    <property type="entry name" value="Arrestin_C-like"/>
</dbReference>
<dbReference type="FunFam" id="2.60.40.640:FF:000011">
    <property type="entry name" value="S-arrestin isoform X2"/>
    <property type="match status" value="1"/>
</dbReference>
<dbReference type="GO" id="GO:0007165">
    <property type="term" value="P:signal transduction"/>
    <property type="evidence" value="ECO:0007669"/>
    <property type="project" value="InterPro"/>
</dbReference>
<organism evidence="9 10">
    <name type="scientific">Muraenolepis orangiensis</name>
    <name type="common">Patagonian moray cod</name>
    <dbReference type="NCBI Taxonomy" id="630683"/>
    <lineage>
        <taxon>Eukaryota</taxon>
        <taxon>Metazoa</taxon>
        <taxon>Chordata</taxon>
        <taxon>Craniata</taxon>
        <taxon>Vertebrata</taxon>
        <taxon>Euteleostomi</taxon>
        <taxon>Actinopterygii</taxon>
        <taxon>Neopterygii</taxon>
        <taxon>Teleostei</taxon>
        <taxon>Neoteleostei</taxon>
        <taxon>Acanthomorphata</taxon>
        <taxon>Zeiogadaria</taxon>
        <taxon>Gadariae</taxon>
        <taxon>Gadiformes</taxon>
        <taxon>Muraenolepidoidei</taxon>
        <taxon>Muraenolepididae</taxon>
        <taxon>Muraenolepis</taxon>
    </lineage>
</organism>
<dbReference type="Pfam" id="PF06677">
    <property type="entry name" value="Auto_anti-p27"/>
    <property type="match status" value="1"/>
</dbReference>
<evidence type="ECO:0000256" key="6">
    <source>
        <dbReference type="ARBA" id="ARBA00031498"/>
    </source>
</evidence>
<dbReference type="Pfam" id="PF02752">
    <property type="entry name" value="Arrestin_C"/>
    <property type="match status" value="1"/>
</dbReference>
<evidence type="ECO:0000259" key="8">
    <source>
        <dbReference type="SMART" id="SM01017"/>
    </source>
</evidence>
<dbReference type="PANTHER" id="PTHR11792">
    <property type="entry name" value="ARRESTIN"/>
    <property type="match status" value="1"/>
</dbReference>
<name>A0A9Q0DMN2_9TELE</name>
<protein>
    <recommendedName>
        <fullName evidence="2">Arrestin-C</fullName>
    </recommendedName>
    <alternativeName>
        <fullName evidence="6">Cone arrestin</fullName>
    </alternativeName>
</protein>
<evidence type="ECO:0000256" key="1">
    <source>
        <dbReference type="ARBA" id="ARBA00005298"/>
    </source>
</evidence>
<dbReference type="InterPro" id="IPR014753">
    <property type="entry name" value="Arrestin_N"/>
</dbReference>
<dbReference type="InterPro" id="IPR014752">
    <property type="entry name" value="Arrestin-like_C"/>
</dbReference>
<evidence type="ECO:0000313" key="10">
    <source>
        <dbReference type="Proteomes" id="UP001148018"/>
    </source>
</evidence>
<comment type="similarity">
    <text evidence="1">Belongs to the arrestin family.</text>
</comment>
<keyword evidence="3" id="KW-0716">Sensory transduction</keyword>
<proteinExistence type="inferred from homology"/>
<reference evidence="9" key="1">
    <citation type="submission" date="2022-07" db="EMBL/GenBank/DDBJ databases">
        <title>Chromosome-level genome of Muraenolepis orangiensis.</title>
        <authorList>
            <person name="Kim J."/>
        </authorList>
    </citation>
    <scope>NUCLEOTIDE SEQUENCE</scope>
    <source>
        <strain evidence="9">KU_S4_2022</strain>
        <tissue evidence="9">Muscle</tissue>
    </source>
</reference>
<gene>
    <name evidence="9" type="ORF">NHX12_010212</name>
</gene>
<evidence type="ECO:0000256" key="4">
    <source>
        <dbReference type="ARBA" id="ARBA00023305"/>
    </source>
</evidence>
<feature type="region of interest" description="Disordered" evidence="7">
    <location>
        <begin position="324"/>
        <end position="361"/>
    </location>
</feature>
<dbReference type="PRINTS" id="PR00309">
    <property type="entry name" value="ARRESTIN"/>
</dbReference>
<evidence type="ECO:0000256" key="3">
    <source>
        <dbReference type="ARBA" id="ARBA00022606"/>
    </source>
</evidence>
<sequence>MTDWTERGQPGPDDKGKACGVDFQLKAYLAADTHEKISKKDSARLIIRKIQFSPDQAGAGPKAELCRNFMTSDKPVHLEASMDRDIYFHGDSIPIRIKVHNETTKTVKNIKITVDQLTDIILYSAHKYTKCVLSHEFNETVEASGTLEKTLFITPRLSDNKEKRGLALDGHLKDEDTNLASTTVWRKGLEKEVLGILVSYKVKIHLMVAGAGLLGGLTASDVALELPLILMHPKPTDDEDFEWEPPTAAEMKVIEARRERQDKISKIMGAYLLKGYKMLGDCCETCGTILLQDKQQKTYCVSCQELDSDVDKDNPALNAQAALSQVRERQLASQPPPPEANGGGPGGVQAGGSVPLPRPEHCEGAAAGLRGALLPAPPPAPSAVAVSVAVAPPPVLPPPPAPQVSVQQPLLREAEEAILAKLRWASCQLQTSASLEASIQLCSLITGCAKSLQSLRELGQ</sequence>
<evidence type="ECO:0000256" key="5">
    <source>
        <dbReference type="ARBA" id="ARBA00024976"/>
    </source>
</evidence>
<dbReference type="SUPFAM" id="SSF81296">
    <property type="entry name" value="E set domains"/>
    <property type="match status" value="2"/>
</dbReference>
<comment type="caution">
    <text evidence="9">The sequence shown here is derived from an EMBL/GenBank/DDBJ whole genome shotgun (WGS) entry which is preliminary data.</text>
</comment>
<feature type="domain" description="Arrestin C-terminal-like" evidence="8">
    <location>
        <begin position="72"/>
        <end position="235"/>
    </location>
</feature>
<dbReference type="GO" id="GO:0007601">
    <property type="term" value="P:visual perception"/>
    <property type="evidence" value="ECO:0007669"/>
    <property type="project" value="UniProtKB-KW"/>
</dbReference>
<dbReference type="InterPro" id="IPR000698">
    <property type="entry name" value="Arrestin"/>
</dbReference>
<dbReference type="InterPro" id="IPR009563">
    <property type="entry name" value="SSSCA1"/>
</dbReference>
<evidence type="ECO:0000256" key="2">
    <source>
        <dbReference type="ARBA" id="ARBA00017730"/>
    </source>
</evidence>
<comment type="function">
    <text evidence="5">May play a role in an as yet undefined retina-specific signal transduction. Could bind to photoactivated-phosphorylated red/green opsins.</text>
</comment>
<dbReference type="Gene3D" id="2.60.40.640">
    <property type="match status" value="1"/>
</dbReference>
<dbReference type="OrthoDB" id="28939at2759"/>
<evidence type="ECO:0000313" key="9">
    <source>
        <dbReference type="EMBL" id="KAJ3589367.1"/>
    </source>
</evidence>
<dbReference type="GO" id="GO:0002031">
    <property type="term" value="P:G protein-coupled receptor internalization"/>
    <property type="evidence" value="ECO:0007669"/>
    <property type="project" value="TreeGrafter"/>
</dbReference>
<accession>A0A9Q0DMN2</accession>
<dbReference type="SMART" id="SM01017">
    <property type="entry name" value="Arrestin_C"/>
    <property type="match status" value="1"/>
</dbReference>
<dbReference type="EMBL" id="JANIIK010000115">
    <property type="protein sequence ID" value="KAJ3589367.1"/>
    <property type="molecule type" value="Genomic_DNA"/>
</dbReference>
<keyword evidence="10" id="KW-1185">Reference proteome</keyword>
<dbReference type="GO" id="GO:0007399">
    <property type="term" value="P:nervous system development"/>
    <property type="evidence" value="ECO:0007669"/>
    <property type="project" value="UniProtKB-ARBA"/>
</dbReference>
<dbReference type="Proteomes" id="UP001148018">
    <property type="component" value="Unassembled WGS sequence"/>
</dbReference>
<evidence type="ECO:0000256" key="7">
    <source>
        <dbReference type="SAM" id="MobiDB-lite"/>
    </source>
</evidence>
<keyword evidence="4" id="KW-0844">Vision</keyword>
<dbReference type="PANTHER" id="PTHR11792:SF19">
    <property type="entry name" value="ARRESTIN-C"/>
    <property type="match status" value="1"/>
</dbReference>
<dbReference type="Gene3D" id="2.60.40.840">
    <property type="match status" value="1"/>
</dbReference>
<dbReference type="InterPro" id="IPR014756">
    <property type="entry name" value="Ig_E-set"/>
</dbReference>